<dbReference type="Proteomes" id="UP000095284">
    <property type="component" value="Unplaced"/>
</dbReference>
<name>A0A1I7SDI2_BURXY</name>
<feature type="region of interest" description="Disordered" evidence="1">
    <location>
        <begin position="1"/>
        <end position="98"/>
    </location>
</feature>
<evidence type="ECO:0000313" key="3">
    <source>
        <dbReference type="WBParaSite" id="BXY_1108800.1"/>
    </source>
</evidence>
<feature type="compositionally biased region" description="Polar residues" evidence="1">
    <location>
        <begin position="21"/>
        <end position="33"/>
    </location>
</feature>
<accession>A0A1I7SDI2</accession>
<feature type="compositionally biased region" description="Basic and acidic residues" evidence="1">
    <location>
        <begin position="72"/>
        <end position="87"/>
    </location>
</feature>
<reference evidence="3" key="1">
    <citation type="submission" date="2016-11" db="UniProtKB">
        <authorList>
            <consortium name="WormBaseParasite"/>
        </authorList>
    </citation>
    <scope>IDENTIFICATION</scope>
</reference>
<feature type="compositionally biased region" description="Basic and acidic residues" evidence="1">
    <location>
        <begin position="1"/>
        <end position="18"/>
    </location>
</feature>
<dbReference type="WBParaSite" id="BXY_1108800.1">
    <property type="protein sequence ID" value="BXY_1108800.1"/>
    <property type="gene ID" value="BXY_1108800"/>
</dbReference>
<dbReference type="AlphaFoldDB" id="A0A1I7SDI2"/>
<sequence length="261" mass="28382">MGLSKEKPTHRTSDEKPESSGFDQPQPSTSDSSWLRGEPEDPEEEWRRASTAPQPSPVDFNHGQDAWQAPQRRLDQPEDEFSPDRLFRQPPPSVSTGAARAANSAASAAAAASRRFGAGSSESLDEFVDRLPTNSQGLPDLKSCFKGPHCFRALASAAAAAAAARQPLDQRPHFPRLDGSGNQVDELARFHDHNLPLDGMASLESLIGREFFVNSKRLGPPFLPTFLRVSGAASKLLGIRLSLDFLLATLLEMDTILITEP</sequence>
<evidence type="ECO:0000256" key="1">
    <source>
        <dbReference type="SAM" id="MobiDB-lite"/>
    </source>
</evidence>
<evidence type="ECO:0000313" key="2">
    <source>
        <dbReference type="Proteomes" id="UP000095284"/>
    </source>
</evidence>
<organism evidence="2 3">
    <name type="scientific">Bursaphelenchus xylophilus</name>
    <name type="common">Pinewood nematode worm</name>
    <name type="synonym">Aphelenchoides xylophilus</name>
    <dbReference type="NCBI Taxonomy" id="6326"/>
    <lineage>
        <taxon>Eukaryota</taxon>
        <taxon>Metazoa</taxon>
        <taxon>Ecdysozoa</taxon>
        <taxon>Nematoda</taxon>
        <taxon>Chromadorea</taxon>
        <taxon>Rhabditida</taxon>
        <taxon>Tylenchina</taxon>
        <taxon>Tylenchomorpha</taxon>
        <taxon>Aphelenchoidea</taxon>
        <taxon>Aphelenchoididae</taxon>
        <taxon>Bursaphelenchus</taxon>
    </lineage>
</organism>
<proteinExistence type="predicted"/>
<protein>
    <submittedName>
        <fullName evidence="3">Uncharacterized protein</fullName>
    </submittedName>
</protein>